<sequence length="582" mass="64757">MEQQNNDGQNSSPIGSSIQLKEKPSQFYKSKFNLEQNSNSNLQINNLQNDQSGQTKVDNHQNKMTHLQIQKSDKINIQIPLSAMSQSAIPHKEEELDIKVLQWIYFMFCFISIQNNFNTGVIPASLIQIESELHLTFSQQATLGSLEYLGISIATFMVPVSLNKYNINKIISVTVFFNGLFSLIISITSSIILIYVCRFGQGFCAAFGCIYAPIWINNFSPEDKTATWMGLMQAQGPLGVMVGYAIAGLLITLTGYEKSWRVGFAILFVLTTITAIFFAFQDNKYVDILYEEKRLQEKGNPAGSASVTNRRRIRSSIIDNEFDSVSVVSNSSSYAQGCLEIFKQFGPIIQHHIFIYVCCGLCVLFYIVTGIQYWATEYFIKFTKIQDSIAMATFCFIAITAPVTGALLGGKISDSLGGYKGKNRITALKFCVSVGLAAFIFSIPIGYVTEFWQVASLVWFLLAFGGALIPNGTGICLSCLPKQYHSTCSSLSQLIYNVGGYFMCPLISGTIMDLFDDKLEGLIWGWRSVLIMGIFGPILFGKALYNEARAMAEEDNKAQNDKQQKALGQVQGEKRTKAWSVL</sequence>
<dbReference type="Gene3D" id="1.20.1250.20">
    <property type="entry name" value="MFS general substrate transporter like domains"/>
    <property type="match status" value="1"/>
</dbReference>
<feature type="compositionally biased region" description="Polar residues" evidence="7">
    <location>
        <begin position="1"/>
        <end position="19"/>
    </location>
</feature>
<feature type="transmembrane region" description="Helical" evidence="8">
    <location>
        <begin position="199"/>
        <end position="217"/>
    </location>
</feature>
<accession>W7X711</accession>
<evidence type="ECO:0000256" key="8">
    <source>
        <dbReference type="SAM" id="Phobius"/>
    </source>
</evidence>
<feature type="compositionally biased region" description="Basic and acidic residues" evidence="7">
    <location>
        <begin position="555"/>
        <end position="564"/>
    </location>
</feature>
<organism evidence="10 11">
    <name type="scientific">Tetrahymena thermophila (strain SB210)</name>
    <dbReference type="NCBI Taxonomy" id="312017"/>
    <lineage>
        <taxon>Eukaryota</taxon>
        <taxon>Sar</taxon>
        <taxon>Alveolata</taxon>
        <taxon>Ciliophora</taxon>
        <taxon>Intramacronucleata</taxon>
        <taxon>Oligohymenophorea</taxon>
        <taxon>Hymenostomatida</taxon>
        <taxon>Tetrahymenina</taxon>
        <taxon>Tetrahymenidae</taxon>
        <taxon>Tetrahymena</taxon>
    </lineage>
</organism>
<dbReference type="GO" id="GO:0022857">
    <property type="term" value="F:transmembrane transporter activity"/>
    <property type="evidence" value="ECO:0007669"/>
    <property type="project" value="InterPro"/>
</dbReference>
<feature type="transmembrane region" description="Helical" evidence="8">
    <location>
        <begin position="262"/>
        <end position="280"/>
    </location>
</feature>
<feature type="domain" description="Major facilitator superfamily (MFS) profile" evidence="9">
    <location>
        <begin position="104"/>
        <end position="545"/>
    </location>
</feature>
<dbReference type="RefSeq" id="XP_012654344.1">
    <property type="nucleotide sequence ID" value="XM_012798890.1"/>
</dbReference>
<feature type="transmembrane region" description="Helical" evidence="8">
    <location>
        <begin position="388"/>
        <end position="409"/>
    </location>
</feature>
<feature type="transmembrane region" description="Helical" evidence="8">
    <location>
        <begin position="170"/>
        <end position="193"/>
    </location>
</feature>
<feature type="region of interest" description="Disordered" evidence="7">
    <location>
        <begin position="1"/>
        <end position="20"/>
    </location>
</feature>
<dbReference type="PROSITE" id="PS50850">
    <property type="entry name" value="MFS"/>
    <property type="match status" value="1"/>
</dbReference>
<feature type="transmembrane region" description="Helical" evidence="8">
    <location>
        <begin position="494"/>
        <end position="512"/>
    </location>
</feature>
<keyword evidence="11" id="KW-1185">Reference proteome</keyword>
<keyword evidence="2" id="KW-0813">Transport</keyword>
<feature type="transmembrane region" description="Helical" evidence="8">
    <location>
        <begin position="524"/>
        <end position="545"/>
    </location>
</feature>
<dbReference type="EMBL" id="GG662608">
    <property type="protein sequence ID" value="EWS73157.1"/>
    <property type="molecule type" value="Genomic_DNA"/>
</dbReference>
<feature type="transmembrane region" description="Helical" evidence="8">
    <location>
        <begin position="353"/>
        <end position="376"/>
    </location>
</feature>
<evidence type="ECO:0000256" key="1">
    <source>
        <dbReference type="ARBA" id="ARBA00004141"/>
    </source>
</evidence>
<dbReference type="GeneID" id="24438345"/>
<feature type="region of interest" description="Disordered" evidence="7">
    <location>
        <begin position="555"/>
        <end position="582"/>
    </location>
</feature>
<dbReference type="InterPro" id="IPR011701">
    <property type="entry name" value="MFS"/>
</dbReference>
<dbReference type="PANTHER" id="PTHR23505:SF9">
    <property type="entry name" value="PROTEIN, PUTATIVE-RELATED"/>
    <property type="match status" value="1"/>
</dbReference>
<reference evidence="11" key="1">
    <citation type="journal article" date="2006" name="PLoS Biol.">
        <title>Macronuclear genome sequence of the ciliate Tetrahymena thermophila, a model eukaryote.</title>
        <authorList>
            <person name="Eisen J.A."/>
            <person name="Coyne R.S."/>
            <person name="Wu M."/>
            <person name="Wu D."/>
            <person name="Thiagarajan M."/>
            <person name="Wortman J.R."/>
            <person name="Badger J.H."/>
            <person name="Ren Q."/>
            <person name="Amedeo P."/>
            <person name="Jones K.M."/>
            <person name="Tallon L.J."/>
            <person name="Delcher A.L."/>
            <person name="Salzberg S.L."/>
            <person name="Silva J.C."/>
            <person name="Haas B.J."/>
            <person name="Majoros W.H."/>
            <person name="Farzad M."/>
            <person name="Carlton J.M."/>
            <person name="Smith R.K. Jr."/>
            <person name="Garg J."/>
            <person name="Pearlman R.E."/>
            <person name="Karrer K.M."/>
            <person name="Sun L."/>
            <person name="Manning G."/>
            <person name="Elde N.C."/>
            <person name="Turkewitz A.P."/>
            <person name="Asai D.J."/>
            <person name="Wilkes D.E."/>
            <person name="Wang Y."/>
            <person name="Cai H."/>
            <person name="Collins K."/>
            <person name="Stewart B.A."/>
            <person name="Lee S.R."/>
            <person name="Wilamowska K."/>
            <person name="Weinberg Z."/>
            <person name="Ruzzo W.L."/>
            <person name="Wloga D."/>
            <person name="Gaertig J."/>
            <person name="Frankel J."/>
            <person name="Tsao C.-C."/>
            <person name="Gorovsky M.A."/>
            <person name="Keeling P.J."/>
            <person name="Waller R.F."/>
            <person name="Patron N.J."/>
            <person name="Cherry J.M."/>
            <person name="Stover N.A."/>
            <person name="Krieger C.J."/>
            <person name="del Toro C."/>
            <person name="Ryder H.F."/>
            <person name="Williamson S.C."/>
            <person name="Barbeau R.A."/>
            <person name="Hamilton E.P."/>
            <person name="Orias E."/>
        </authorList>
    </citation>
    <scope>NUCLEOTIDE SEQUENCE [LARGE SCALE GENOMIC DNA]</scope>
    <source>
        <strain evidence="11">SB210</strain>
    </source>
</reference>
<evidence type="ECO:0000256" key="7">
    <source>
        <dbReference type="SAM" id="MobiDB-lite"/>
    </source>
</evidence>
<dbReference type="InterPro" id="IPR044770">
    <property type="entry name" value="MFS_spinster-like"/>
</dbReference>
<evidence type="ECO:0000256" key="3">
    <source>
        <dbReference type="ARBA" id="ARBA00022692"/>
    </source>
</evidence>
<gene>
    <name evidence="10" type="ORF">TTHERM_000310509</name>
</gene>
<feature type="transmembrane region" description="Helical" evidence="8">
    <location>
        <begin position="238"/>
        <end position="256"/>
    </location>
</feature>
<evidence type="ECO:0000256" key="4">
    <source>
        <dbReference type="ARBA" id="ARBA00022989"/>
    </source>
</evidence>
<comment type="similarity">
    <text evidence="6">Belongs to the major facilitator superfamily. Spinster (TC 2.A.1.49) family.</text>
</comment>
<comment type="subcellular location">
    <subcellularLocation>
        <location evidence="1">Membrane</location>
        <topology evidence="1">Multi-pass membrane protein</topology>
    </subcellularLocation>
</comment>
<dbReference type="STRING" id="312017.W7X711"/>
<feature type="transmembrane region" description="Helical" evidence="8">
    <location>
        <begin position="454"/>
        <end position="473"/>
    </location>
</feature>
<dbReference type="AlphaFoldDB" id="W7X711"/>
<dbReference type="OrthoDB" id="6770063at2759"/>
<dbReference type="InParanoid" id="W7X711"/>
<evidence type="ECO:0000256" key="6">
    <source>
        <dbReference type="ARBA" id="ARBA00024338"/>
    </source>
</evidence>
<dbReference type="CDD" id="cd06174">
    <property type="entry name" value="MFS"/>
    <property type="match status" value="1"/>
</dbReference>
<keyword evidence="3 8" id="KW-0812">Transmembrane</keyword>
<dbReference type="Proteomes" id="UP000009168">
    <property type="component" value="Unassembled WGS sequence"/>
</dbReference>
<feature type="transmembrane region" description="Helical" evidence="8">
    <location>
        <begin position="430"/>
        <end position="448"/>
    </location>
</feature>
<dbReference type="InterPro" id="IPR036259">
    <property type="entry name" value="MFS_trans_sf"/>
</dbReference>
<proteinExistence type="inferred from homology"/>
<dbReference type="PANTHER" id="PTHR23505">
    <property type="entry name" value="SPINSTER"/>
    <property type="match status" value="1"/>
</dbReference>
<dbReference type="InterPro" id="IPR020846">
    <property type="entry name" value="MFS_dom"/>
</dbReference>
<dbReference type="Pfam" id="PF07690">
    <property type="entry name" value="MFS_1"/>
    <property type="match status" value="1"/>
</dbReference>
<dbReference type="GO" id="GO:0016020">
    <property type="term" value="C:membrane"/>
    <property type="evidence" value="ECO:0007669"/>
    <property type="project" value="UniProtKB-SubCell"/>
</dbReference>
<evidence type="ECO:0000259" key="9">
    <source>
        <dbReference type="PROSITE" id="PS50850"/>
    </source>
</evidence>
<evidence type="ECO:0000313" key="11">
    <source>
        <dbReference type="Proteomes" id="UP000009168"/>
    </source>
</evidence>
<protein>
    <submittedName>
        <fullName evidence="10">MFS transporter</fullName>
    </submittedName>
</protein>
<dbReference type="KEGG" id="tet:TTHERM_000310509"/>
<name>W7X711_TETTS</name>
<evidence type="ECO:0000256" key="5">
    <source>
        <dbReference type="ARBA" id="ARBA00023136"/>
    </source>
</evidence>
<evidence type="ECO:0000256" key="2">
    <source>
        <dbReference type="ARBA" id="ARBA00022448"/>
    </source>
</evidence>
<keyword evidence="4 8" id="KW-1133">Transmembrane helix</keyword>
<evidence type="ECO:0000313" key="10">
    <source>
        <dbReference type="EMBL" id="EWS73157.1"/>
    </source>
</evidence>
<dbReference type="SUPFAM" id="SSF103473">
    <property type="entry name" value="MFS general substrate transporter"/>
    <property type="match status" value="1"/>
</dbReference>
<keyword evidence="5 8" id="KW-0472">Membrane</keyword>